<protein>
    <recommendedName>
        <fullName evidence="8">Cytochrome c domain-containing protein</fullName>
    </recommendedName>
</protein>
<evidence type="ECO:0000256" key="2">
    <source>
        <dbReference type="ARBA" id="ARBA00022617"/>
    </source>
</evidence>
<dbReference type="InterPro" id="IPR036909">
    <property type="entry name" value="Cyt_c-like_dom_sf"/>
</dbReference>
<dbReference type="AlphaFoldDB" id="A0A829Y6P5"/>
<keyword evidence="10" id="KW-1185">Reference proteome</keyword>
<dbReference type="PANTHER" id="PTHR40942">
    <property type="match status" value="1"/>
</dbReference>
<dbReference type="PRINTS" id="PR00607">
    <property type="entry name" value="CYTCHROMECIE"/>
</dbReference>
<comment type="caution">
    <text evidence="9">The sequence shown here is derived from an EMBL/GenBank/DDBJ whole genome shotgun (WGS) entry which is preliminary data.</text>
</comment>
<evidence type="ECO:0000256" key="4">
    <source>
        <dbReference type="ARBA" id="ARBA00022982"/>
    </source>
</evidence>
<dbReference type="RefSeq" id="WP_202624492.1">
    <property type="nucleotide sequence ID" value="NZ_BLJN01000001.1"/>
</dbReference>
<dbReference type="GO" id="GO:0005506">
    <property type="term" value="F:iron ion binding"/>
    <property type="evidence" value="ECO:0007669"/>
    <property type="project" value="InterPro"/>
</dbReference>
<keyword evidence="4" id="KW-0249">Electron transport</keyword>
<feature type="transmembrane region" description="Helical" evidence="7">
    <location>
        <begin position="12"/>
        <end position="31"/>
    </location>
</feature>
<keyword evidence="2 6" id="KW-0349">Heme</keyword>
<organism evidence="9 10">
    <name type="scientific">Steroidobacter agaridevorans</name>
    <dbReference type="NCBI Taxonomy" id="2695856"/>
    <lineage>
        <taxon>Bacteria</taxon>
        <taxon>Pseudomonadati</taxon>
        <taxon>Pseudomonadota</taxon>
        <taxon>Gammaproteobacteria</taxon>
        <taxon>Steroidobacterales</taxon>
        <taxon>Steroidobacteraceae</taxon>
        <taxon>Steroidobacter</taxon>
    </lineage>
</organism>
<dbReference type="PROSITE" id="PS51007">
    <property type="entry name" value="CYTC"/>
    <property type="match status" value="1"/>
</dbReference>
<accession>A0A829Y6P5</accession>
<dbReference type="SUPFAM" id="SSF46626">
    <property type="entry name" value="Cytochrome c"/>
    <property type="match status" value="1"/>
</dbReference>
<feature type="domain" description="Cytochrome c" evidence="8">
    <location>
        <begin position="84"/>
        <end position="168"/>
    </location>
</feature>
<dbReference type="Gene3D" id="1.10.760.10">
    <property type="entry name" value="Cytochrome c-like domain"/>
    <property type="match status" value="1"/>
</dbReference>
<dbReference type="Pfam" id="PF13442">
    <property type="entry name" value="Cytochrome_CBB3"/>
    <property type="match status" value="1"/>
</dbReference>
<keyword evidence="3 6" id="KW-0479">Metal-binding</keyword>
<keyword evidence="5 6" id="KW-0408">Iron</keyword>
<dbReference type="PANTHER" id="PTHR40942:SF4">
    <property type="entry name" value="CYTOCHROME C5"/>
    <property type="match status" value="1"/>
</dbReference>
<evidence type="ECO:0000256" key="6">
    <source>
        <dbReference type="PROSITE-ProRule" id="PRU00433"/>
    </source>
</evidence>
<dbReference type="GO" id="GO:0009055">
    <property type="term" value="F:electron transfer activity"/>
    <property type="evidence" value="ECO:0007669"/>
    <property type="project" value="InterPro"/>
</dbReference>
<dbReference type="GO" id="GO:0020037">
    <property type="term" value="F:heme binding"/>
    <property type="evidence" value="ECO:0007669"/>
    <property type="project" value="InterPro"/>
</dbReference>
<keyword evidence="7" id="KW-0812">Transmembrane</keyword>
<evidence type="ECO:0000256" key="1">
    <source>
        <dbReference type="ARBA" id="ARBA00022448"/>
    </source>
</evidence>
<dbReference type="EMBL" id="BLJN01000001">
    <property type="protein sequence ID" value="GFE78588.1"/>
    <property type="molecule type" value="Genomic_DNA"/>
</dbReference>
<keyword evidence="7" id="KW-0472">Membrane</keyword>
<dbReference type="InterPro" id="IPR002323">
    <property type="entry name" value="Cyt_CIE"/>
</dbReference>
<dbReference type="Proteomes" id="UP000445000">
    <property type="component" value="Unassembled WGS sequence"/>
</dbReference>
<keyword evidence="7" id="KW-1133">Transmembrane helix</keyword>
<reference evidence="10" key="1">
    <citation type="submission" date="2020-01" db="EMBL/GenBank/DDBJ databases">
        <title>'Steroidobacter agaridevorans' sp. nov., agar-degrading bacteria isolated from rhizosphere soils.</title>
        <authorList>
            <person name="Ikenaga M."/>
            <person name="Kataoka M."/>
            <person name="Murouchi A."/>
            <person name="Katsuragi S."/>
            <person name="Sakai M."/>
        </authorList>
    </citation>
    <scope>NUCLEOTIDE SEQUENCE [LARGE SCALE GENOMIC DNA]</scope>
    <source>
        <strain evidence="10">YU21-B</strain>
    </source>
</reference>
<dbReference type="InterPro" id="IPR009056">
    <property type="entry name" value="Cyt_c-like_dom"/>
</dbReference>
<evidence type="ECO:0000313" key="9">
    <source>
        <dbReference type="EMBL" id="GFE78588.1"/>
    </source>
</evidence>
<evidence type="ECO:0000256" key="5">
    <source>
        <dbReference type="ARBA" id="ARBA00023004"/>
    </source>
</evidence>
<evidence type="ECO:0000256" key="7">
    <source>
        <dbReference type="SAM" id="Phobius"/>
    </source>
</evidence>
<evidence type="ECO:0000313" key="10">
    <source>
        <dbReference type="Proteomes" id="UP000445000"/>
    </source>
</evidence>
<proteinExistence type="predicted"/>
<evidence type="ECO:0000259" key="8">
    <source>
        <dbReference type="PROSITE" id="PS51007"/>
    </source>
</evidence>
<name>A0A829Y6P5_9GAMM</name>
<evidence type="ECO:0000256" key="3">
    <source>
        <dbReference type="ARBA" id="ARBA00022723"/>
    </source>
</evidence>
<gene>
    <name evidence="9" type="ORF">GCM10011487_05880</name>
</gene>
<sequence length="169" mass="17614">MSAEHDRKFFDTFMLVLGILIGIAILLYVLARIVASGTQEQHVITDPVNQAVVAERIAPVAKVAVAGQDNSALAPVQAAAAEPAKELGGEEVFNMACMACHGAGVAGAPKYGDKAAWAPRIAKGMDTLHKHSLEGFQGNSGFMPPKGGRADLADKSILNAVDYMVAGSK</sequence>
<keyword evidence="1" id="KW-0813">Transport</keyword>